<feature type="coiled-coil region" evidence="1">
    <location>
        <begin position="64"/>
        <end position="172"/>
    </location>
</feature>
<keyword evidence="4" id="KW-1185">Reference proteome</keyword>
<dbReference type="AlphaFoldDB" id="A0A9Q0JW75"/>
<evidence type="ECO:0000313" key="3">
    <source>
        <dbReference type="EMBL" id="KAJ4955039.1"/>
    </source>
</evidence>
<proteinExistence type="predicted"/>
<comment type="caution">
    <text evidence="3">The sequence shown here is derived from an EMBL/GenBank/DDBJ whole genome shotgun (WGS) entry which is preliminary data.</text>
</comment>
<reference evidence="3" key="1">
    <citation type="journal article" date="2023" name="Plant J.">
        <title>The genome of the king protea, Protea cynaroides.</title>
        <authorList>
            <person name="Chang J."/>
            <person name="Duong T.A."/>
            <person name="Schoeman C."/>
            <person name="Ma X."/>
            <person name="Roodt D."/>
            <person name="Barker N."/>
            <person name="Li Z."/>
            <person name="Van de Peer Y."/>
            <person name="Mizrachi E."/>
        </authorList>
    </citation>
    <scope>NUCLEOTIDE SEQUENCE</scope>
    <source>
        <tissue evidence="3">Young leaves</tissue>
    </source>
</reference>
<evidence type="ECO:0000313" key="4">
    <source>
        <dbReference type="Proteomes" id="UP001141806"/>
    </source>
</evidence>
<dbReference type="PANTHER" id="PTHR34380">
    <property type="entry name" value="BNAA03G12380D PROTEIN"/>
    <property type="match status" value="1"/>
</dbReference>
<feature type="region of interest" description="Disordered" evidence="2">
    <location>
        <begin position="189"/>
        <end position="214"/>
    </location>
</feature>
<feature type="coiled-coil region" evidence="1">
    <location>
        <begin position="8"/>
        <end position="35"/>
    </location>
</feature>
<sequence length="693" mass="78031">MEYAVKREVELEEELKAYRTRCRELEEKSRKAEQGSTALLIELEGVEKDCISIGEKFGGLEMDKFAIEDELKKYKRLCDELKEKFTCIQEDYKVVCEREKRAQQRISTLSEELKEMENETREKYFQLKVENRDLMQGKKRAEVEIEIWKKRVAELESRVIRLEEESLALAGKDPRSSVKLVAESGDILNTFSRGDKEKKEASDATKSQEEAKGVGKGACLTYPQVKNKSLNCDAGENVPANVGSSCPSPDKETRDVPATGPPCICMPHDPLVKVKEEKDVTSESELQHGTQVRRKLEFQQEWSTNKKMAGSKPGSGRPVSAGVIDIIDSDDESSEMKIVAVATPNIKDKGKVPVSVCNSLKGVLKVEKEMTTENCLKRINSNQSGEENWSCFKESFELTSTPKRKRATNIIASDSEDDNDEDKIPISKLRTKKLQDLIHEPMGSPVNWSSMSPIVSSVDDDVEESLTPLKRRLVTLRECEERKNGLERISQGHLGRNVSDDDYQVRASPAAENAQDHEGKDVGSESSDTEGESLDGFIVDGSDGLDDEDTSSDSKDVGDDDLNFDQVISMIRRTRKSESEWTFEADMLSSFQKDPELCMKAVCAVYRQQTAEEKSLKGSLYLNNRGFSKFDAVRGTNLAEFLLDGEPRGELKKTVEDLEKHMPGGLDECRRLASHYSKQLFKIYQNKEDPNFP</sequence>
<keyword evidence="1" id="KW-0175">Coiled coil</keyword>
<dbReference type="OrthoDB" id="1899721at2759"/>
<name>A0A9Q0JW75_9MAGN</name>
<gene>
    <name evidence="3" type="ORF">NE237_011822</name>
</gene>
<evidence type="ECO:0000256" key="2">
    <source>
        <dbReference type="SAM" id="MobiDB-lite"/>
    </source>
</evidence>
<dbReference type="EMBL" id="JAMYWD010000011">
    <property type="protein sequence ID" value="KAJ4955039.1"/>
    <property type="molecule type" value="Genomic_DNA"/>
</dbReference>
<feature type="compositionally biased region" description="Basic and acidic residues" evidence="2">
    <location>
        <begin position="514"/>
        <end position="523"/>
    </location>
</feature>
<organism evidence="3 4">
    <name type="scientific">Protea cynaroides</name>
    <dbReference type="NCBI Taxonomy" id="273540"/>
    <lineage>
        <taxon>Eukaryota</taxon>
        <taxon>Viridiplantae</taxon>
        <taxon>Streptophyta</taxon>
        <taxon>Embryophyta</taxon>
        <taxon>Tracheophyta</taxon>
        <taxon>Spermatophyta</taxon>
        <taxon>Magnoliopsida</taxon>
        <taxon>Proteales</taxon>
        <taxon>Proteaceae</taxon>
        <taxon>Protea</taxon>
    </lineage>
</organism>
<dbReference type="Proteomes" id="UP001141806">
    <property type="component" value="Unassembled WGS sequence"/>
</dbReference>
<evidence type="ECO:0000256" key="1">
    <source>
        <dbReference type="SAM" id="Coils"/>
    </source>
</evidence>
<dbReference type="PANTHER" id="PTHR34380:SF1">
    <property type="entry name" value="OS01G0221300 PROTEIN"/>
    <property type="match status" value="1"/>
</dbReference>
<feature type="region of interest" description="Disordered" evidence="2">
    <location>
        <begin position="488"/>
        <end position="561"/>
    </location>
</feature>
<feature type="region of interest" description="Disordered" evidence="2">
    <location>
        <begin position="302"/>
        <end position="321"/>
    </location>
</feature>
<feature type="region of interest" description="Disordered" evidence="2">
    <location>
        <begin position="239"/>
        <end position="268"/>
    </location>
</feature>
<accession>A0A9Q0JW75</accession>
<feature type="compositionally biased region" description="Basic and acidic residues" evidence="2">
    <location>
        <begin position="193"/>
        <end position="213"/>
    </location>
</feature>
<protein>
    <submittedName>
        <fullName evidence="3">Uncharacterized protein</fullName>
    </submittedName>
</protein>